<feature type="compositionally biased region" description="Low complexity" evidence="1">
    <location>
        <begin position="259"/>
        <end position="273"/>
    </location>
</feature>
<feature type="compositionally biased region" description="Polar residues" evidence="1">
    <location>
        <begin position="1154"/>
        <end position="1170"/>
    </location>
</feature>
<dbReference type="CDD" id="cd13170">
    <property type="entry name" value="RanBD_NUP50"/>
    <property type="match status" value="1"/>
</dbReference>
<feature type="compositionally biased region" description="Low complexity" evidence="1">
    <location>
        <begin position="328"/>
        <end position="342"/>
    </location>
</feature>
<feature type="compositionally biased region" description="Polar residues" evidence="1">
    <location>
        <begin position="315"/>
        <end position="327"/>
    </location>
</feature>
<feature type="compositionally biased region" description="Polar residues" evidence="1">
    <location>
        <begin position="165"/>
        <end position="205"/>
    </location>
</feature>
<dbReference type="PANTHER" id="PTHR38697">
    <property type="entry name" value="NUCLEAR PORE COMPLEX PROTEIN SIMILAR TO S. CEREVISIAE NUP2 (EUROFUNG)"/>
    <property type="match status" value="1"/>
</dbReference>
<feature type="region of interest" description="Disordered" evidence="1">
    <location>
        <begin position="1267"/>
        <end position="1293"/>
    </location>
</feature>
<dbReference type="SUPFAM" id="SSF50729">
    <property type="entry name" value="PH domain-like"/>
    <property type="match status" value="1"/>
</dbReference>
<feature type="region of interest" description="Disordered" evidence="1">
    <location>
        <begin position="769"/>
        <end position="908"/>
    </location>
</feature>
<dbReference type="InterPro" id="IPR000156">
    <property type="entry name" value="Ran_bind_dom"/>
</dbReference>
<feature type="compositionally biased region" description="Polar residues" evidence="1">
    <location>
        <begin position="49"/>
        <end position="75"/>
    </location>
</feature>
<feature type="region of interest" description="Disordered" evidence="1">
    <location>
        <begin position="1331"/>
        <end position="1376"/>
    </location>
</feature>
<feature type="compositionally biased region" description="Polar residues" evidence="1">
    <location>
        <begin position="454"/>
        <end position="483"/>
    </location>
</feature>
<dbReference type="STRING" id="86049.A0A1C1CNR7"/>
<feature type="compositionally biased region" description="Polar residues" evidence="1">
    <location>
        <begin position="1340"/>
        <end position="1351"/>
    </location>
</feature>
<feature type="compositionally biased region" description="Basic and acidic residues" evidence="1">
    <location>
        <begin position="946"/>
        <end position="964"/>
    </location>
</feature>
<keyword evidence="4" id="KW-1185">Reference proteome</keyword>
<feature type="compositionally biased region" description="Polar residues" evidence="1">
    <location>
        <begin position="851"/>
        <end position="868"/>
    </location>
</feature>
<organism evidence="3 4">
    <name type="scientific">Cladophialophora carrionii</name>
    <dbReference type="NCBI Taxonomy" id="86049"/>
    <lineage>
        <taxon>Eukaryota</taxon>
        <taxon>Fungi</taxon>
        <taxon>Dikarya</taxon>
        <taxon>Ascomycota</taxon>
        <taxon>Pezizomycotina</taxon>
        <taxon>Eurotiomycetes</taxon>
        <taxon>Chaetothyriomycetidae</taxon>
        <taxon>Chaetothyriales</taxon>
        <taxon>Herpotrichiellaceae</taxon>
        <taxon>Cladophialophora</taxon>
    </lineage>
</organism>
<feature type="region of interest" description="Disordered" evidence="1">
    <location>
        <begin position="1208"/>
        <end position="1227"/>
    </location>
</feature>
<dbReference type="InterPro" id="IPR053074">
    <property type="entry name" value="NPC_Nucleoporin"/>
</dbReference>
<comment type="caution">
    <text evidence="3">The sequence shown here is derived from an EMBL/GenBank/DDBJ whole genome shotgun (WGS) entry which is preliminary data.</text>
</comment>
<protein>
    <recommendedName>
        <fullName evidence="2">RanBD1 domain-containing protein</fullName>
    </recommendedName>
</protein>
<feature type="compositionally biased region" description="Polar residues" evidence="1">
    <location>
        <begin position="528"/>
        <end position="550"/>
    </location>
</feature>
<feature type="compositionally biased region" description="Low complexity" evidence="1">
    <location>
        <begin position="488"/>
        <end position="500"/>
    </location>
</feature>
<dbReference type="OrthoDB" id="185618at2759"/>
<sequence length="1493" mass="153816">MPKRGPSEYITKEHGSIANEEDDKPRMSTAAQQARRKIAQPRGRLGANRSHTPSSHAVANPFSQNPPAQQPQTFGAMNGGVTFGASQSFPQPSAGNNGAFNFQPPSSSSFTFGAPSDAPNPFANLNGTSDAQDISMESPQKKAAFGNTFGSNSFTFGQPAPQPSNPFGSLDGNQTAKTNGSILFGQTTTTSAPSNPFGQSAQSNPFGGFGGSQPSASQAQTSGFGGFGSTTNNSSATTSASFGSFGENNPIPGQSALPTFGTQQGTDTQTQSQPSKFVFGQASSTSQPPSKGLFGSSAPLDQSSGSNLFGPTPSQPSSSGFTFGQSSNQAAPTTNPFANANASKPEAFNSAPALSDKSASISQPVAEPNQALKSPEKLETSGSDGPAVNPFAGLFGSASSTAQVAPASKPVFSFGTQSQPPAPAAEEGQSKPAFGFGTASNPGAKATDDASNPMPANSPFTFASPSRSAAQASDSSEPKTSAPTFKFGSTTSPGGPTTSGLFGKPATQPKDSEAATDPPTTDEDKGNAEQTTSTPPFSFNRPSQSVSSGGLFSPAKPSADNRAPSGGLFSKLNSAVETSAKTQPLFGAQPKSATPTFTSTSGAGTESSTGAAEALKSAPPTFGGASLQTSGQSQPALKPQSTAARSEAASSQVSKSPAAKPSFPAPGPATQAQNTAENTPDSAVTLAPNKRPVYTKGPPRVPGHTTAQQFQEYDRDYRLHSLNHGLQQKLASLDPRSHDFDNVIRHYVAARDNIGASLGLYIRNVAGTKRKGDQVDDHEESGQNKRSREEPAQKPFSFGGSNSSHPTSSATNNAASTPSQGTKLPDDGIPKSTSASTSGLSQSTSGFKPITANTAGFGPTSSASTNAFASLNTGSTSTTSALSTTPAKSPPKKPGFEMPKFGGGSSTNFLAAFGQQAKESSAKFEKDLLEKRKAEEFDSDEDDEEQYRKKVEEDNRAKRAKIDAIAKGGFKPSFGAASTEKAGKPAFGGLGTAASANSFAALTSTPITDGRSEADDDDDDEDGSYVDDKDEDEGEANSSSDDRTDDGDEEEGGEVDAEEEQREESLPEDEVVQEGGDDEDDENDLQAAMDRARKNPNAGKSLFERIEPNPNKEKTTPTTNGNKKETEDASPIMQPAKNSSFPPAVWGSHIGKTTPEQPSFSPLTPTTGASTVKPASTFIFTPAPTTTLTPALGASIFSGGAVRGGPVPGEGLFGSRPSTPSNAEKNGNLAKSVLTSPAGTDNTWKPGNSISFANGDNALSAPTFKFTAASPGEKDKDTSSPFGTLFGTAAPGSSGTVTPNLGFQFGAPTPTPAPGFLGAVSHLASGSAASSAASSRATSPGVSENESVATNETEDTTEDPQTSLMDSRAGEENETTLWEGRSKALMFVNAETAKGTKYTPNDWNSVGIGQVRVLKDKTSNKTRLVFRVEPSANILFNSHLVGSTTYESVPSNKSGAVRGALMYKGNLTRLVFKLKTAEMANELAKVLEENKSA</sequence>
<feature type="compositionally biased region" description="Polar residues" evidence="1">
    <location>
        <begin position="571"/>
        <end position="582"/>
    </location>
</feature>
<feature type="compositionally biased region" description="Low complexity" evidence="1">
    <location>
        <begin position="598"/>
        <end position="614"/>
    </location>
</feature>
<dbReference type="eggNOG" id="KOG0864">
    <property type="taxonomic scope" value="Eukaryota"/>
</dbReference>
<feature type="compositionally biased region" description="Polar residues" evidence="1">
    <location>
        <begin position="670"/>
        <end position="682"/>
    </location>
</feature>
<dbReference type="Proteomes" id="UP000094526">
    <property type="component" value="Unassembled WGS sequence"/>
</dbReference>
<feature type="compositionally biased region" description="Polar residues" evidence="1">
    <location>
        <begin position="1216"/>
        <end position="1225"/>
    </location>
</feature>
<dbReference type="Gene3D" id="2.30.29.30">
    <property type="entry name" value="Pleckstrin-homology domain (PH domain)/Phosphotyrosine-binding domain (PTB)"/>
    <property type="match status" value="1"/>
</dbReference>
<feature type="region of interest" description="Disordered" evidence="1">
    <location>
        <begin position="411"/>
        <end position="708"/>
    </location>
</feature>
<dbReference type="PROSITE" id="PS50196">
    <property type="entry name" value="RANBD1"/>
    <property type="match status" value="1"/>
</dbReference>
<reference evidence="4" key="1">
    <citation type="submission" date="2015-07" db="EMBL/GenBank/DDBJ databases">
        <authorList>
            <person name="Teixeira M.M."/>
            <person name="Souza R.C."/>
            <person name="Almeida L.G."/>
            <person name="Vicente V.A."/>
            <person name="de Hoog S."/>
            <person name="Bocca A.L."/>
            <person name="de Almeida S.R."/>
            <person name="Vasconcelos A.T."/>
            <person name="Felipe M.S."/>
        </authorList>
    </citation>
    <scope>NUCLEOTIDE SEQUENCE [LARGE SCALE GENOMIC DNA]</scope>
    <source>
        <strain evidence="4">KSF</strain>
    </source>
</reference>
<feature type="compositionally biased region" description="Polar residues" evidence="1">
    <location>
        <begin position="626"/>
        <end position="653"/>
    </location>
</feature>
<feature type="region of interest" description="Disordered" evidence="1">
    <location>
        <begin position="1004"/>
        <end position="1171"/>
    </location>
</feature>
<feature type="compositionally biased region" description="Low complexity" evidence="1">
    <location>
        <begin position="229"/>
        <end position="246"/>
    </location>
</feature>
<feature type="region of interest" description="Disordered" evidence="1">
    <location>
        <begin position="1"/>
        <end position="394"/>
    </location>
</feature>
<feature type="compositionally biased region" description="Polar residues" evidence="1">
    <location>
        <begin position="299"/>
        <end position="309"/>
    </location>
</feature>
<name>A0A1C1CNR7_9EURO</name>
<proteinExistence type="predicted"/>
<feature type="compositionally biased region" description="Low complexity" evidence="1">
    <location>
        <begin position="801"/>
        <end position="819"/>
    </location>
</feature>
<feature type="compositionally biased region" description="Acidic residues" evidence="1">
    <location>
        <begin position="1014"/>
        <end position="1035"/>
    </location>
</feature>
<dbReference type="VEuPathDB" id="FungiDB:CLCR_06546"/>
<dbReference type="AlphaFoldDB" id="A0A1C1CNR7"/>
<feature type="domain" description="RanBD1" evidence="2">
    <location>
        <begin position="1352"/>
        <end position="1493"/>
    </location>
</feature>
<feature type="compositionally biased region" description="Low complexity" evidence="1">
    <location>
        <begin position="869"/>
        <end position="887"/>
    </location>
</feature>
<evidence type="ECO:0000313" key="4">
    <source>
        <dbReference type="Proteomes" id="UP000094526"/>
    </source>
</evidence>
<feature type="compositionally biased region" description="Basic and acidic residues" evidence="1">
    <location>
        <begin position="1102"/>
        <end position="1115"/>
    </location>
</feature>
<evidence type="ECO:0000313" key="3">
    <source>
        <dbReference type="EMBL" id="OCT50147.1"/>
    </source>
</evidence>
<feature type="compositionally biased region" description="Low complexity" evidence="1">
    <location>
        <begin position="832"/>
        <end position="845"/>
    </location>
</feature>
<feature type="compositionally biased region" description="Polar residues" evidence="1">
    <location>
        <begin position="123"/>
        <end position="138"/>
    </location>
</feature>
<feature type="region of interest" description="Disordered" evidence="1">
    <location>
        <begin position="932"/>
        <end position="992"/>
    </location>
</feature>
<dbReference type="InterPro" id="IPR011993">
    <property type="entry name" value="PH-like_dom_sf"/>
</dbReference>
<dbReference type="PANTHER" id="PTHR38697:SF1">
    <property type="entry name" value="NUCLEAR PORE COMPLEX PROTEIN SIMILAR TO S. CEREVISIAE NUP2 (EUROFUNG)"/>
    <property type="match status" value="1"/>
</dbReference>
<dbReference type="SMART" id="SM00160">
    <property type="entry name" value="RanBD"/>
    <property type="match status" value="1"/>
</dbReference>
<dbReference type="VEuPathDB" id="FungiDB:G647_09056"/>
<feature type="compositionally biased region" description="Polar residues" evidence="1">
    <location>
        <begin position="84"/>
        <end position="111"/>
    </location>
</feature>
<gene>
    <name evidence="3" type="ORF">CLCR_06546</name>
</gene>
<dbReference type="Pfam" id="PF00638">
    <property type="entry name" value="Ran_BP1"/>
    <property type="match status" value="1"/>
</dbReference>
<evidence type="ECO:0000256" key="1">
    <source>
        <dbReference type="SAM" id="MobiDB-lite"/>
    </source>
</evidence>
<evidence type="ECO:0000259" key="2">
    <source>
        <dbReference type="PROSITE" id="PS50196"/>
    </source>
</evidence>
<accession>A0A1C1CNR7</accession>
<dbReference type="EMBL" id="LGRB01000010">
    <property type="protein sequence ID" value="OCT50147.1"/>
    <property type="molecule type" value="Genomic_DNA"/>
</dbReference>
<feature type="compositionally biased region" description="Acidic residues" evidence="1">
    <location>
        <begin position="1043"/>
        <end position="1084"/>
    </location>
</feature>
<feature type="compositionally biased region" description="Basic and acidic residues" evidence="1">
    <location>
        <begin position="770"/>
        <end position="792"/>
    </location>
</feature>